<comment type="caution">
    <text evidence="1">The sequence shown here is derived from an EMBL/GenBank/DDBJ whole genome shotgun (WGS) entry which is preliminary data.</text>
</comment>
<protein>
    <submittedName>
        <fullName evidence="1">771_t:CDS:1</fullName>
    </submittedName>
</protein>
<evidence type="ECO:0000313" key="2">
    <source>
        <dbReference type="Proteomes" id="UP000789396"/>
    </source>
</evidence>
<proteinExistence type="predicted"/>
<gene>
    <name evidence="1" type="ORF">RFULGI_LOCUS10688</name>
</gene>
<evidence type="ECO:0000313" key="1">
    <source>
        <dbReference type="EMBL" id="CAG8707851.1"/>
    </source>
</evidence>
<sequence>LIYKMNFERDNLPANLLSIIKALHDSCPELKSIEFGDDDIVVNRVISKNNKKRQRHQTQKITHDELKNYVSPVETILEILISPLEETNNDLTYQNSSNDYLNTLLFDLKIQQEKTDEDTWININSRLETVFGRGRKLKTPDDIKYLELIKALENSKFNVYPVGVWIEKANYSFNTGENLNMQVDQSISEIPAENINDKENNQIKKVWNKPWYNVADKLLSPNITEDSLQIRVNDNSIIIDLAKTNGNTNLFDDRKIEFGNNLNTITNGLNN</sequence>
<dbReference type="Proteomes" id="UP000789396">
    <property type="component" value="Unassembled WGS sequence"/>
</dbReference>
<dbReference type="EMBL" id="CAJVPZ010021680">
    <property type="protein sequence ID" value="CAG8707851.1"/>
    <property type="molecule type" value="Genomic_DNA"/>
</dbReference>
<accession>A0A9N9N742</accession>
<reference evidence="1" key="1">
    <citation type="submission" date="2021-06" db="EMBL/GenBank/DDBJ databases">
        <authorList>
            <person name="Kallberg Y."/>
            <person name="Tangrot J."/>
            <person name="Rosling A."/>
        </authorList>
    </citation>
    <scope>NUCLEOTIDE SEQUENCE</scope>
    <source>
        <strain evidence="1">IN212</strain>
    </source>
</reference>
<name>A0A9N9N742_9GLOM</name>
<organism evidence="1 2">
    <name type="scientific">Racocetra fulgida</name>
    <dbReference type="NCBI Taxonomy" id="60492"/>
    <lineage>
        <taxon>Eukaryota</taxon>
        <taxon>Fungi</taxon>
        <taxon>Fungi incertae sedis</taxon>
        <taxon>Mucoromycota</taxon>
        <taxon>Glomeromycotina</taxon>
        <taxon>Glomeromycetes</taxon>
        <taxon>Diversisporales</taxon>
        <taxon>Gigasporaceae</taxon>
        <taxon>Racocetra</taxon>
    </lineage>
</organism>
<dbReference type="AlphaFoldDB" id="A0A9N9N742"/>
<keyword evidence="2" id="KW-1185">Reference proteome</keyword>
<feature type="non-terminal residue" evidence="1">
    <location>
        <position position="1"/>
    </location>
</feature>